<evidence type="ECO:0000313" key="2">
    <source>
        <dbReference type="Proteomes" id="UP001178461"/>
    </source>
</evidence>
<dbReference type="AlphaFoldDB" id="A0AA35P135"/>
<proteinExistence type="predicted"/>
<reference evidence="1" key="1">
    <citation type="submission" date="2022-12" db="EMBL/GenBank/DDBJ databases">
        <authorList>
            <person name="Alioto T."/>
            <person name="Alioto T."/>
            <person name="Gomez Garrido J."/>
        </authorList>
    </citation>
    <scope>NUCLEOTIDE SEQUENCE</scope>
</reference>
<dbReference type="Proteomes" id="UP001178461">
    <property type="component" value="Chromosome 4"/>
</dbReference>
<keyword evidence="2" id="KW-1185">Reference proteome</keyword>
<gene>
    <name evidence="1" type="ORF">PODLI_1B009036</name>
</gene>
<accession>A0AA35P135</accession>
<evidence type="ECO:0000313" key="1">
    <source>
        <dbReference type="EMBL" id="CAI5771671.1"/>
    </source>
</evidence>
<dbReference type="EMBL" id="OX395129">
    <property type="protein sequence ID" value="CAI5771671.1"/>
    <property type="molecule type" value="Genomic_DNA"/>
</dbReference>
<sequence>LINRNPENSGKTVVYAQSSSGINGGEKIKKRIAVHSSEQLSKLDTRQQNSITQKLTGYHMYN</sequence>
<feature type="non-terminal residue" evidence="1">
    <location>
        <position position="1"/>
    </location>
</feature>
<name>A0AA35P135_9SAUR</name>
<organism evidence="1 2">
    <name type="scientific">Podarcis lilfordi</name>
    <name type="common">Lilford's wall lizard</name>
    <dbReference type="NCBI Taxonomy" id="74358"/>
    <lineage>
        <taxon>Eukaryota</taxon>
        <taxon>Metazoa</taxon>
        <taxon>Chordata</taxon>
        <taxon>Craniata</taxon>
        <taxon>Vertebrata</taxon>
        <taxon>Euteleostomi</taxon>
        <taxon>Lepidosauria</taxon>
        <taxon>Squamata</taxon>
        <taxon>Bifurcata</taxon>
        <taxon>Unidentata</taxon>
        <taxon>Episquamata</taxon>
        <taxon>Laterata</taxon>
        <taxon>Lacertibaenia</taxon>
        <taxon>Lacertidae</taxon>
        <taxon>Podarcis</taxon>
    </lineage>
</organism>
<protein>
    <submittedName>
        <fullName evidence="1">Uncharacterized protein</fullName>
    </submittedName>
</protein>